<dbReference type="PANTHER" id="PTHR30204:SF92">
    <property type="entry name" value="HTH-TYPE TRANSCRIPTIONAL REGULATOR ZNTR"/>
    <property type="match status" value="1"/>
</dbReference>
<dbReference type="Proteomes" id="UP000185680">
    <property type="component" value="Chromosome"/>
</dbReference>
<evidence type="ECO:0000256" key="3">
    <source>
        <dbReference type="ARBA" id="ARBA00023163"/>
    </source>
</evidence>
<dbReference type="OrthoDB" id="9808480at2"/>
<dbReference type="EMBL" id="LVWD01000037">
    <property type="protein sequence ID" value="OAD39829.1"/>
    <property type="molecule type" value="Genomic_DNA"/>
</dbReference>
<feature type="region of interest" description="Disordered" evidence="5">
    <location>
        <begin position="132"/>
        <end position="158"/>
    </location>
</feature>
<dbReference type="InterPro" id="IPR011791">
    <property type="entry name" value="CadR-PbrR"/>
</dbReference>
<proteinExistence type="predicted"/>
<dbReference type="InterPro" id="IPR000551">
    <property type="entry name" value="MerR-type_HTH_dom"/>
</dbReference>
<keyword evidence="4" id="KW-0175">Coiled coil</keyword>
<keyword evidence="1" id="KW-0805">Transcription regulation</keyword>
<evidence type="ECO:0000259" key="6">
    <source>
        <dbReference type="PROSITE" id="PS50937"/>
    </source>
</evidence>
<dbReference type="PROSITE" id="PS50937">
    <property type="entry name" value="HTH_MERR_2"/>
    <property type="match status" value="1"/>
</dbReference>
<dbReference type="PANTHER" id="PTHR30204">
    <property type="entry name" value="REDOX-CYCLING DRUG-SENSING TRANSCRIPTIONAL ACTIVATOR SOXR"/>
    <property type="match status" value="1"/>
</dbReference>
<dbReference type="GO" id="GO:0046872">
    <property type="term" value="F:metal ion binding"/>
    <property type="evidence" value="ECO:0007669"/>
    <property type="project" value="InterPro"/>
</dbReference>
<dbReference type="Proteomes" id="UP000185657">
    <property type="component" value="Unassembled WGS sequence"/>
</dbReference>
<feature type="domain" description="HTH merR-type" evidence="6">
    <location>
        <begin position="1"/>
        <end position="69"/>
    </location>
</feature>
<dbReference type="PRINTS" id="PR00040">
    <property type="entry name" value="HTHMERR"/>
</dbReference>
<evidence type="ECO:0000256" key="1">
    <source>
        <dbReference type="ARBA" id="ARBA00023015"/>
    </source>
</evidence>
<dbReference type="EMBL" id="CP017476">
    <property type="protein sequence ID" value="AOW11737.1"/>
    <property type="molecule type" value="Genomic_DNA"/>
</dbReference>
<dbReference type="Pfam" id="PF00376">
    <property type="entry name" value="MerR"/>
    <property type="match status" value="1"/>
</dbReference>
<gene>
    <name evidence="7" type="ORF">LPB072_01560</name>
    <name evidence="8" type="ORF">LPB72_19825</name>
</gene>
<dbReference type="SMART" id="SM00422">
    <property type="entry name" value="HTH_MERR"/>
    <property type="match status" value="1"/>
</dbReference>
<dbReference type="InterPro" id="IPR009061">
    <property type="entry name" value="DNA-bd_dom_put_sf"/>
</dbReference>
<evidence type="ECO:0000313" key="10">
    <source>
        <dbReference type="Proteomes" id="UP000185680"/>
    </source>
</evidence>
<dbReference type="GO" id="GO:0045893">
    <property type="term" value="P:positive regulation of DNA-templated transcription"/>
    <property type="evidence" value="ECO:0007669"/>
    <property type="project" value="InterPro"/>
</dbReference>
<keyword evidence="3" id="KW-0804">Transcription</keyword>
<dbReference type="KEGG" id="hyl:LPB072_01560"/>
<reference evidence="8 9" key="1">
    <citation type="submission" date="2016-02" db="EMBL/GenBank/DDBJ databases">
        <title>Draft genome sequence of Hydrogenophaga sp. LPB0072.</title>
        <authorList>
            <person name="Shin S.-K."/>
            <person name="Yi H."/>
        </authorList>
    </citation>
    <scope>NUCLEOTIDE SEQUENCE [LARGE SCALE GENOMIC DNA]</scope>
    <source>
        <strain evidence="8 9">LPB0072</strain>
    </source>
</reference>
<evidence type="ECO:0000256" key="4">
    <source>
        <dbReference type="SAM" id="Coils"/>
    </source>
</evidence>
<evidence type="ECO:0000256" key="5">
    <source>
        <dbReference type="SAM" id="MobiDB-lite"/>
    </source>
</evidence>
<dbReference type="CDD" id="cd04784">
    <property type="entry name" value="HTH_CadR-PbrR"/>
    <property type="match status" value="1"/>
</dbReference>
<sequence length="158" mass="17696">MKIGALSTATGVPIDTIRHYEREGLLPEAARTEGNYRIYEVAHAQRLSFIRHCRGLDMTLDEIRVLLHFKDAPTEDCGEVNALLDQHIGHVAHRIRELRALEKQLRELRDTCRTAQDAEHCGILNQLSEFAKQPATKPSGSGHVHGAHARQPSARPGR</sequence>
<accession>A0A162SRY6</accession>
<evidence type="ECO:0000313" key="9">
    <source>
        <dbReference type="Proteomes" id="UP000185657"/>
    </source>
</evidence>
<dbReference type="InterPro" id="IPR047057">
    <property type="entry name" value="MerR_fam"/>
</dbReference>
<dbReference type="Pfam" id="PF09278">
    <property type="entry name" value="MerR-DNA-bind"/>
    <property type="match status" value="1"/>
</dbReference>
<dbReference type="NCBIfam" id="TIGR02047">
    <property type="entry name" value="CadR-PbrR"/>
    <property type="match status" value="1"/>
</dbReference>
<evidence type="ECO:0000256" key="2">
    <source>
        <dbReference type="ARBA" id="ARBA00023125"/>
    </source>
</evidence>
<organism evidence="7 10">
    <name type="scientific">Hydrogenophaga crassostreae</name>
    <dbReference type="NCBI Taxonomy" id="1763535"/>
    <lineage>
        <taxon>Bacteria</taxon>
        <taxon>Pseudomonadati</taxon>
        <taxon>Pseudomonadota</taxon>
        <taxon>Betaproteobacteria</taxon>
        <taxon>Burkholderiales</taxon>
        <taxon>Comamonadaceae</taxon>
        <taxon>Hydrogenophaga</taxon>
    </lineage>
</organism>
<keyword evidence="2" id="KW-0238">DNA-binding</keyword>
<reference evidence="7 10" key="2">
    <citation type="submission" date="2016-10" db="EMBL/GenBank/DDBJ databases">
        <title>Hydorgenophaga sp. LPB0072 isolated from gastropod.</title>
        <authorList>
            <person name="Kim E."/>
            <person name="Yi H."/>
        </authorList>
    </citation>
    <scope>NUCLEOTIDE SEQUENCE [LARGE SCALE GENOMIC DNA]</scope>
    <source>
        <strain evidence="7 10">LPB0072</strain>
    </source>
</reference>
<dbReference type="AlphaFoldDB" id="A0A162SRY6"/>
<dbReference type="GO" id="GO:0003700">
    <property type="term" value="F:DNA-binding transcription factor activity"/>
    <property type="evidence" value="ECO:0007669"/>
    <property type="project" value="InterPro"/>
</dbReference>
<dbReference type="SUPFAM" id="SSF46955">
    <property type="entry name" value="Putative DNA-binding domain"/>
    <property type="match status" value="1"/>
</dbReference>
<dbReference type="Gene3D" id="1.10.1660.10">
    <property type="match status" value="1"/>
</dbReference>
<keyword evidence="9" id="KW-1185">Reference proteome</keyword>
<name>A0A162SRY6_9BURK</name>
<dbReference type="STRING" id="1763535.LPB072_01560"/>
<evidence type="ECO:0000313" key="8">
    <source>
        <dbReference type="EMBL" id="OAD39829.1"/>
    </source>
</evidence>
<dbReference type="RefSeq" id="WP_066095225.1">
    <property type="nucleotide sequence ID" value="NZ_CP017476.1"/>
</dbReference>
<dbReference type="GO" id="GO:0003677">
    <property type="term" value="F:DNA binding"/>
    <property type="evidence" value="ECO:0007669"/>
    <property type="project" value="UniProtKB-KW"/>
</dbReference>
<feature type="coiled-coil region" evidence="4">
    <location>
        <begin position="91"/>
        <end position="118"/>
    </location>
</feature>
<evidence type="ECO:0000313" key="7">
    <source>
        <dbReference type="EMBL" id="AOW11737.1"/>
    </source>
</evidence>
<protein>
    <submittedName>
        <fullName evidence="7">Cd(II)/Pb(II)-responsive transcriptional regulator</fullName>
    </submittedName>
</protein>
<dbReference type="InterPro" id="IPR015358">
    <property type="entry name" value="Tscrpt_reg_MerR_DNA-bd"/>
</dbReference>